<dbReference type="PANTHER" id="PTHR35040">
    <property type="match status" value="1"/>
</dbReference>
<dbReference type="RefSeq" id="WP_175543553.1">
    <property type="nucleotide sequence ID" value="NZ_FNPH01000002.1"/>
</dbReference>
<organism evidence="1 2">
    <name type="scientific">Micromonospora pattaloongensis</name>
    <dbReference type="NCBI Taxonomy" id="405436"/>
    <lineage>
        <taxon>Bacteria</taxon>
        <taxon>Bacillati</taxon>
        <taxon>Actinomycetota</taxon>
        <taxon>Actinomycetes</taxon>
        <taxon>Micromonosporales</taxon>
        <taxon>Micromonosporaceae</taxon>
        <taxon>Micromonospora</taxon>
    </lineage>
</organism>
<evidence type="ECO:0000313" key="2">
    <source>
        <dbReference type="Proteomes" id="UP000242415"/>
    </source>
</evidence>
<evidence type="ECO:0000313" key="1">
    <source>
        <dbReference type="EMBL" id="SDY55085.1"/>
    </source>
</evidence>
<dbReference type="EMBL" id="FNPH01000002">
    <property type="protein sequence ID" value="SDY55085.1"/>
    <property type="molecule type" value="Genomic_DNA"/>
</dbReference>
<name>A0A1H3KTU8_9ACTN</name>
<proteinExistence type="predicted"/>
<dbReference type="PANTHER" id="PTHR35040:SF9">
    <property type="entry name" value="4-LIKE CELL SURFACE PROTEIN, PUTATIVE (AFU_ORTHOLOGUE AFUA_4G14080)-RELATED"/>
    <property type="match status" value="1"/>
</dbReference>
<protein>
    <submittedName>
        <fullName evidence="1">Spherulation-specific family 4</fullName>
    </submittedName>
</protein>
<accession>A0A1H3KTU8</accession>
<dbReference type="Proteomes" id="UP000242415">
    <property type="component" value="Unassembled WGS sequence"/>
</dbReference>
<dbReference type="Pfam" id="PF12138">
    <property type="entry name" value="Spherulin4"/>
    <property type="match status" value="1"/>
</dbReference>
<reference evidence="2" key="1">
    <citation type="submission" date="2016-10" db="EMBL/GenBank/DDBJ databases">
        <authorList>
            <person name="Varghese N."/>
            <person name="Submissions S."/>
        </authorList>
    </citation>
    <scope>NUCLEOTIDE SEQUENCE [LARGE SCALE GENOMIC DNA]</scope>
    <source>
        <strain evidence="2">DSM 45245</strain>
    </source>
</reference>
<gene>
    <name evidence="1" type="ORF">SAMN05444365_102614</name>
</gene>
<sequence>MRTVLPLYVHPLDAPTAWQAERLGDVTVVVNVHDGPGKKPSAVYEVVLAQLAEGGVPLLGYVDLAYVSRPLADILEEIERWAAYRVNGIFFHAAPTSPFGLGPVSMAIRVARGFGLRDLILNPGEPTDPVYRDLDVPICTFEGSWQDYQRWPPKGSQPGDGHLVYGVPTDKVDAARRLMLLRHAGFGLATDLDLPHPYAGLPASMGELSPTP</sequence>
<dbReference type="STRING" id="405436.SAMN05444365_102614"/>
<dbReference type="InterPro" id="IPR021986">
    <property type="entry name" value="Spherulin4"/>
</dbReference>
<dbReference type="AlphaFoldDB" id="A0A1H3KTU8"/>
<keyword evidence="2" id="KW-1185">Reference proteome</keyword>